<sequence length="511" mass="57266">MASNPKPAIGSRVCIIGTGVLGLLALKNLKEQGLEVTALERNDYLGGNWHVSEKIDQVTATTLTTANISKHTNCFTDFPFADDNELSPVECQEFDRIVMATGMLNKKNTVSFPGQDRFIGEIIHSREFKDPYRYTGKNILVVGIGATGVDTTTFLKKAGAARIYLSHRGQTYLMPKMTDGKAFDHSLSRHLGNILRFCLSWWPQGGLALMAKSMHRAQMKAYPWLAEHPSFSKPRAAPTAPMIHRLPVFSDDLAYNLRDGSVQSVMGVREISGGRSVTFTDGTVVDDLDCIVICSGYHYSFSLVAGAGNPIDPTKAPDQYREIRAAPHFEENNPFSRLYHGFISEQYPESLAFLGHVVAFSPSFVFYDLITMALANIWGGNAPLPTAKEMRQDIDAHYRFITSVLKNDRVPHPGIRVDVRNTYDWLNKMAGTGVTERLGNFNAEAWNLWWSDRRFYNLLMDGVNVPAVYRLFDTNRGRVPWPGARSQIEKTNREVQEMEEAWKKQNSGKGK</sequence>
<dbReference type="GO" id="GO:0050661">
    <property type="term" value="F:NADP binding"/>
    <property type="evidence" value="ECO:0007669"/>
    <property type="project" value="InterPro"/>
</dbReference>
<keyword evidence="7" id="KW-1185">Reference proteome</keyword>
<dbReference type="Gene3D" id="3.50.50.60">
    <property type="entry name" value="FAD/NAD(P)-binding domain"/>
    <property type="match status" value="5"/>
</dbReference>
<evidence type="ECO:0000256" key="1">
    <source>
        <dbReference type="ARBA" id="ARBA00009183"/>
    </source>
</evidence>
<dbReference type="InterPro" id="IPR020946">
    <property type="entry name" value="Flavin_mOase-like"/>
</dbReference>
<name>A0A9P9W7L0_9PEZI</name>
<evidence type="ECO:0000313" key="7">
    <source>
        <dbReference type="Proteomes" id="UP000829685"/>
    </source>
</evidence>
<organism evidence="6 7">
    <name type="scientific">Neoarthrinium moseri</name>
    <dbReference type="NCBI Taxonomy" id="1658444"/>
    <lineage>
        <taxon>Eukaryota</taxon>
        <taxon>Fungi</taxon>
        <taxon>Dikarya</taxon>
        <taxon>Ascomycota</taxon>
        <taxon>Pezizomycotina</taxon>
        <taxon>Sordariomycetes</taxon>
        <taxon>Xylariomycetidae</taxon>
        <taxon>Amphisphaeriales</taxon>
        <taxon>Apiosporaceae</taxon>
        <taxon>Neoarthrinium</taxon>
    </lineage>
</organism>
<dbReference type="PIRSF" id="PIRSF000332">
    <property type="entry name" value="FMO"/>
    <property type="match status" value="1"/>
</dbReference>
<dbReference type="Proteomes" id="UP000829685">
    <property type="component" value="Unassembled WGS sequence"/>
</dbReference>
<dbReference type="Pfam" id="PF00743">
    <property type="entry name" value="FMO-like"/>
    <property type="match status" value="2"/>
</dbReference>
<comment type="similarity">
    <text evidence="1">Belongs to the FMO family.</text>
</comment>
<dbReference type="AlphaFoldDB" id="A0A9P9W7L0"/>
<keyword evidence="3" id="KW-0274">FAD</keyword>
<dbReference type="InterPro" id="IPR036188">
    <property type="entry name" value="FAD/NAD-bd_sf"/>
</dbReference>
<comment type="caution">
    <text evidence="6">The sequence shown here is derived from an EMBL/GenBank/DDBJ whole genome shotgun (WGS) entry which is preliminary data.</text>
</comment>
<keyword evidence="2" id="KW-0285">Flavoprotein</keyword>
<dbReference type="PANTHER" id="PTHR23023">
    <property type="entry name" value="DIMETHYLANILINE MONOOXYGENASE"/>
    <property type="match status" value="1"/>
</dbReference>
<dbReference type="SUPFAM" id="SSF51905">
    <property type="entry name" value="FAD/NAD(P)-binding domain"/>
    <property type="match status" value="1"/>
</dbReference>
<evidence type="ECO:0000256" key="4">
    <source>
        <dbReference type="ARBA" id="ARBA00022857"/>
    </source>
</evidence>
<evidence type="ECO:0000256" key="5">
    <source>
        <dbReference type="ARBA" id="ARBA00023002"/>
    </source>
</evidence>
<evidence type="ECO:0000256" key="2">
    <source>
        <dbReference type="ARBA" id="ARBA00022630"/>
    </source>
</evidence>
<accession>A0A9P9W7L0</accession>
<dbReference type="InterPro" id="IPR050346">
    <property type="entry name" value="FMO-like"/>
</dbReference>
<gene>
    <name evidence="6" type="ORF">JX265_013897</name>
</gene>
<proteinExistence type="inferred from homology"/>
<evidence type="ECO:0000313" key="6">
    <source>
        <dbReference type="EMBL" id="KAI1847878.1"/>
    </source>
</evidence>
<dbReference type="InterPro" id="IPR000960">
    <property type="entry name" value="Flavin_mOase"/>
</dbReference>
<keyword evidence="4" id="KW-0521">NADP</keyword>
<dbReference type="EMBL" id="JAFIMR010000094">
    <property type="protein sequence ID" value="KAI1847878.1"/>
    <property type="molecule type" value="Genomic_DNA"/>
</dbReference>
<reference evidence="6" key="1">
    <citation type="submission" date="2021-03" db="EMBL/GenBank/DDBJ databases">
        <title>Revisited historic fungal species revealed as producer of novel bioactive compounds through whole genome sequencing and comparative genomics.</title>
        <authorList>
            <person name="Vignolle G.A."/>
            <person name="Hochenegger N."/>
            <person name="Mach R.L."/>
            <person name="Mach-Aigner A.R."/>
            <person name="Javad Rahimi M."/>
            <person name="Salim K.A."/>
            <person name="Chan C.M."/>
            <person name="Lim L.B.L."/>
            <person name="Cai F."/>
            <person name="Druzhinina I.S."/>
            <person name="U'Ren J.M."/>
            <person name="Derntl C."/>
        </authorList>
    </citation>
    <scope>NUCLEOTIDE SEQUENCE</scope>
    <source>
        <strain evidence="6">TUCIM 5799</strain>
    </source>
</reference>
<dbReference type="GO" id="GO:0004499">
    <property type="term" value="F:N,N-dimethylaniline monooxygenase activity"/>
    <property type="evidence" value="ECO:0007669"/>
    <property type="project" value="InterPro"/>
</dbReference>
<dbReference type="PRINTS" id="PR00419">
    <property type="entry name" value="ADXRDTASE"/>
</dbReference>
<protein>
    <submittedName>
        <fullName evidence="6">Uncharacterized protein</fullName>
    </submittedName>
</protein>
<dbReference type="GO" id="GO:0050660">
    <property type="term" value="F:flavin adenine dinucleotide binding"/>
    <property type="evidence" value="ECO:0007669"/>
    <property type="project" value="InterPro"/>
</dbReference>
<keyword evidence="5" id="KW-0560">Oxidoreductase</keyword>
<evidence type="ECO:0000256" key="3">
    <source>
        <dbReference type="ARBA" id="ARBA00022827"/>
    </source>
</evidence>